<keyword evidence="6 9" id="KW-0464">Manganese</keyword>
<evidence type="ECO:0000256" key="5">
    <source>
        <dbReference type="ARBA" id="ARBA00023002"/>
    </source>
</evidence>
<feature type="binding site" evidence="9">
    <location>
        <position position="217"/>
    </location>
    <ligand>
        <name>NADPH</name>
        <dbReference type="ChEBI" id="CHEBI:57783"/>
    </ligand>
</feature>
<dbReference type="InterPro" id="IPR003821">
    <property type="entry name" value="DXP_reductoisomerase"/>
</dbReference>
<feature type="binding site" evidence="9">
    <location>
        <position position="14"/>
    </location>
    <ligand>
        <name>NADPH</name>
        <dbReference type="ChEBI" id="CHEBI:57783"/>
    </ligand>
</feature>
<dbReference type="InterPro" id="IPR036169">
    <property type="entry name" value="DXPR_C_sf"/>
</dbReference>
<keyword evidence="7 9" id="KW-0414">Isoprene biosynthesis</keyword>
<feature type="binding site" evidence="9">
    <location>
        <position position="224"/>
    </location>
    <ligand>
        <name>1-deoxy-D-xylulose 5-phosphate</name>
        <dbReference type="ChEBI" id="CHEBI:57792"/>
    </ligand>
</feature>
<dbReference type="NCBIfam" id="NF003938">
    <property type="entry name" value="PRK05447.1-1"/>
    <property type="match status" value="1"/>
</dbReference>
<evidence type="ECO:0000256" key="6">
    <source>
        <dbReference type="ARBA" id="ARBA00023211"/>
    </source>
</evidence>
<evidence type="ECO:0000259" key="10">
    <source>
        <dbReference type="Pfam" id="PF02670"/>
    </source>
</evidence>
<evidence type="ECO:0000313" key="13">
    <source>
        <dbReference type="EMBL" id="MDP4544003.1"/>
    </source>
</evidence>
<comment type="caution">
    <text evidence="13">The sequence shown here is derived from an EMBL/GenBank/DDBJ whole genome shotgun (WGS) entry which is preliminary data.</text>
</comment>
<evidence type="ECO:0000256" key="1">
    <source>
        <dbReference type="ARBA" id="ARBA00005094"/>
    </source>
</evidence>
<evidence type="ECO:0000259" key="12">
    <source>
        <dbReference type="Pfam" id="PF13288"/>
    </source>
</evidence>
<dbReference type="NCBIfam" id="TIGR00243">
    <property type="entry name" value="Dxr"/>
    <property type="match status" value="1"/>
</dbReference>
<evidence type="ECO:0000256" key="7">
    <source>
        <dbReference type="ARBA" id="ARBA00023229"/>
    </source>
</evidence>
<feature type="domain" description="DXP reductoisomerase C-terminal" evidence="12">
    <location>
        <begin position="273"/>
        <end position="392"/>
    </location>
</feature>
<feature type="binding site" evidence="9">
    <location>
        <position position="128"/>
    </location>
    <ligand>
        <name>NADPH</name>
        <dbReference type="ChEBI" id="CHEBI:57783"/>
    </ligand>
</feature>
<dbReference type="GO" id="GO:0030604">
    <property type="term" value="F:1-deoxy-D-xylulose-5-phosphate reductoisomerase activity"/>
    <property type="evidence" value="ECO:0007669"/>
    <property type="project" value="UniProtKB-EC"/>
</dbReference>
<feature type="binding site" evidence="9">
    <location>
        <position position="233"/>
    </location>
    <ligand>
        <name>Mn(2+)</name>
        <dbReference type="ChEBI" id="CHEBI:29035"/>
    </ligand>
</feature>
<comment type="pathway">
    <text evidence="1 9">Isoprenoid biosynthesis; isopentenyl diphosphate biosynthesis via DXP pathway; isopentenyl diphosphate from 1-deoxy-D-xylulose 5-phosphate: step 1/6.</text>
</comment>
<comment type="similarity">
    <text evidence="2 9">Belongs to the DXR family.</text>
</comment>
<accession>A0ABT9HE64</accession>
<dbReference type="InterPro" id="IPR036291">
    <property type="entry name" value="NAD(P)-bd_dom_sf"/>
</dbReference>
<evidence type="ECO:0000256" key="8">
    <source>
        <dbReference type="ARBA" id="ARBA00048543"/>
    </source>
</evidence>
<feature type="binding site" evidence="9">
    <location>
        <position position="230"/>
    </location>
    <ligand>
        <name>1-deoxy-D-xylulose 5-phosphate</name>
        <dbReference type="ChEBI" id="CHEBI:57792"/>
    </ligand>
</feature>
<reference evidence="13 14" key="1">
    <citation type="submission" date="2023-08" db="EMBL/GenBank/DDBJ databases">
        <authorList>
            <person name="Kumar R."/>
        </authorList>
    </citation>
    <scope>NUCLEOTIDE SEQUENCE [LARGE SCALE GENOMIC DNA]</scope>
    <source>
        <strain evidence="13 14">LUR13</strain>
    </source>
</reference>
<dbReference type="HAMAP" id="MF_00183">
    <property type="entry name" value="DXP_reductoisom"/>
    <property type="match status" value="1"/>
</dbReference>
<dbReference type="InterPro" id="IPR013644">
    <property type="entry name" value="DXP_reductoisomerase_C"/>
</dbReference>
<dbReference type="EMBL" id="JAVAJI010000003">
    <property type="protein sequence ID" value="MDP4544003.1"/>
    <property type="molecule type" value="Genomic_DNA"/>
</dbReference>
<comment type="catalytic activity">
    <reaction evidence="8">
        <text>2-C-methyl-D-erythritol 4-phosphate + NADP(+) = 1-deoxy-D-xylulose 5-phosphate + NADPH + H(+)</text>
        <dbReference type="Rhea" id="RHEA:13717"/>
        <dbReference type="ChEBI" id="CHEBI:15378"/>
        <dbReference type="ChEBI" id="CHEBI:57783"/>
        <dbReference type="ChEBI" id="CHEBI:57792"/>
        <dbReference type="ChEBI" id="CHEBI:58262"/>
        <dbReference type="ChEBI" id="CHEBI:58349"/>
        <dbReference type="EC" id="1.1.1.267"/>
    </reaction>
    <physiologicalReaction direction="right-to-left" evidence="8">
        <dbReference type="Rhea" id="RHEA:13719"/>
    </physiologicalReaction>
</comment>
<dbReference type="InterPro" id="IPR013512">
    <property type="entry name" value="DXP_reductoisomerase_N"/>
</dbReference>
<dbReference type="Pfam" id="PF08436">
    <property type="entry name" value="DXP_redisom_C"/>
    <property type="match status" value="1"/>
</dbReference>
<dbReference type="InterPro" id="IPR026877">
    <property type="entry name" value="DXPR_C"/>
</dbReference>
<keyword evidence="9" id="KW-0460">Magnesium</keyword>
<evidence type="ECO:0000256" key="4">
    <source>
        <dbReference type="ARBA" id="ARBA00022857"/>
    </source>
</evidence>
<feature type="binding site" evidence="9">
    <location>
        <position position="233"/>
    </location>
    <ligand>
        <name>1-deoxy-D-xylulose 5-phosphate</name>
        <dbReference type="ChEBI" id="CHEBI:57792"/>
    </ligand>
</feature>
<dbReference type="PANTHER" id="PTHR30525">
    <property type="entry name" value="1-DEOXY-D-XYLULOSE 5-PHOSPHATE REDUCTOISOMERASE"/>
    <property type="match status" value="1"/>
</dbReference>
<feature type="binding site" evidence="9">
    <location>
        <position position="154"/>
    </location>
    <ligand>
        <name>1-deoxy-D-xylulose 5-phosphate</name>
        <dbReference type="ChEBI" id="CHEBI:57792"/>
    </ligand>
</feature>
<dbReference type="RefSeq" id="WP_305935465.1">
    <property type="nucleotide sequence ID" value="NZ_JAVAJI010000003.1"/>
</dbReference>
<feature type="domain" description="1-deoxy-D-xylulose 5-phosphate reductoisomerase C-terminal" evidence="11">
    <location>
        <begin position="148"/>
        <end position="241"/>
    </location>
</feature>
<comment type="caution">
    <text evidence="9">Lacks conserved residue(s) required for the propagation of feature annotation.</text>
</comment>
<feature type="binding site" evidence="9">
    <location>
        <position position="229"/>
    </location>
    <ligand>
        <name>1-deoxy-D-xylulose 5-phosphate</name>
        <dbReference type="ChEBI" id="CHEBI:57792"/>
    </ligand>
</feature>
<dbReference type="SUPFAM" id="SSF55347">
    <property type="entry name" value="Glyceraldehyde-3-phosphate dehydrogenase-like, C-terminal domain"/>
    <property type="match status" value="1"/>
</dbReference>
<feature type="binding site" evidence="9">
    <location>
        <position position="16"/>
    </location>
    <ligand>
        <name>NADPH</name>
        <dbReference type="ChEBI" id="CHEBI:57783"/>
    </ligand>
</feature>
<feature type="binding site" evidence="9">
    <location>
        <position position="126"/>
    </location>
    <ligand>
        <name>NADPH</name>
        <dbReference type="ChEBI" id="CHEBI:57783"/>
    </ligand>
</feature>
<comment type="cofactor">
    <cofactor evidence="9">
        <name>Mg(2+)</name>
        <dbReference type="ChEBI" id="CHEBI:18420"/>
    </cofactor>
    <cofactor evidence="9">
        <name>Mn(2+)</name>
        <dbReference type="ChEBI" id="CHEBI:29035"/>
    </cofactor>
</comment>
<dbReference type="PANTHER" id="PTHR30525:SF0">
    <property type="entry name" value="1-DEOXY-D-XYLULOSE 5-PHOSPHATE REDUCTOISOMERASE, CHLOROPLASTIC"/>
    <property type="match status" value="1"/>
</dbReference>
<dbReference type="EC" id="1.1.1.267" evidence="9"/>
<keyword evidence="5 9" id="KW-0560">Oxidoreductase</keyword>
<comment type="function">
    <text evidence="9">Catalyzes the NADPH-dependent rearrangement and reduction of 1-deoxy-D-xylulose-5-phosphate (DXP) to 2-C-methyl-D-erythritol 4-phosphate (MEP).</text>
</comment>
<evidence type="ECO:0000256" key="3">
    <source>
        <dbReference type="ARBA" id="ARBA00022723"/>
    </source>
</evidence>
<sequence>MVMTQRIAVLGATGSIGDSTLAILAAQPQNYDVYALSGYHRLDKLFALCQQFLPKRVSVPTAAVDDFAQRLSAAGLNIDVVGGASGLVDIATDPQTDTVVAAIVGAAGLPSTLAAARAGKRILLANKEALVMAGKVMINAVKTHHATLLPLDSEHNAIFQCLPFAIQQDSSQIHQPNHGVRKLWLTASGGPFLQKSLAQMQQASIAEAVKHPNWSMGQKISVDSATMMNKGLELIEACHLFDLSEDKINVVIHPQSIIHSMVEYSDGSFLAQLGSPDMKTPIAHALSYPDRIDSGSQSLDLFALSGLEFIEPDLQKFACLRLARQAMQAGTQATIVLNAANEIAVAAFLNGQIRLTDIADINAQALDEIQVAVLNETADIEDILAIDQIARQHTDTLVAKLA</sequence>
<dbReference type="NCBIfam" id="NF009114">
    <property type="entry name" value="PRK12464.1"/>
    <property type="match status" value="1"/>
</dbReference>
<proteinExistence type="inferred from homology"/>
<name>A0ABT9HE64_9GAMM</name>
<feature type="binding site" evidence="9">
    <location>
        <position position="153"/>
    </location>
    <ligand>
        <name>1-deoxy-D-xylulose 5-phosphate</name>
        <dbReference type="ChEBI" id="CHEBI:57792"/>
    </ligand>
</feature>
<dbReference type="Pfam" id="PF13288">
    <property type="entry name" value="DXPR_C"/>
    <property type="match status" value="1"/>
</dbReference>
<feature type="binding site" evidence="9">
    <location>
        <position position="13"/>
    </location>
    <ligand>
        <name>NADPH</name>
        <dbReference type="ChEBI" id="CHEBI:57783"/>
    </ligand>
</feature>
<feature type="binding site" evidence="9">
    <location>
        <position position="127"/>
    </location>
    <ligand>
        <name>1-deoxy-D-xylulose 5-phosphate</name>
        <dbReference type="ChEBI" id="CHEBI:57792"/>
    </ligand>
</feature>
<feature type="binding site" evidence="9">
    <location>
        <position position="154"/>
    </location>
    <ligand>
        <name>Mn(2+)</name>
        <dbReference type="ChEBI" id="CHEBI:29035"/>
    </ligand>
</feature>
<evidence type="ECO:0000313" key="14">
    <source>
        <dbReference type="Proteomes" id="UP001228171"/>
    </source>
</evidence>
<feature type="binding site" evidence="9">
    <location>
        <position position="15"/>
    </location>
    <ligand>
        <name>NADPH</name>
        <dbReference type="ChEBI" id="CHEBI:57783"/>
    </ligand>
</feature>
<keyword evidence="4 9" id="KW-0521">NADP</keyword>
<keyword evidence="3 9" id="KW-0479">Metal-binding</keyword>
<feature type="domain" description="1-deoxy-D-xylulose 5-phosphate reductoisomerase N-terminal" evidence="10">
    <location>
        <begin position="7"/>
        <end position="134"/>
    </location>
</feature>
<gene>
    <name evidence="13" type="primary">ispC</name>
    <name evidence="9" type="synonym">dxr</name>
    <name evidence="13" type="ORF">Q8P09_02780</name>
</gene>
<feature type="binding site" evidence="9">
    <location>
        <position position="211"/>
    </location>
    <ligand>
        <name>1-deoxy-D-xylulose 5-phosphate</name>
        <dbReference type="ChEBI" id="CHEBI:57792"/>
    </ligand>
</feature>
<evidence type="ECO:0000256" key="2">
    <source>
        <dbReference type="ARBA" id="ARBA00006825"/>
    </source>
</evidence>
<protein>
    <recommendedName>
        <fullName evidence="9">1-deoxy-D-xylulose 5-phosphate reductoisomerase</fullName>
        <shortName evidence="9">DXP reductoisomerase</shortName>
        <ecNumber evidence="9">1.1.1.267</ecNumber>
    </recommendedName>
    <alternativeName>
        <fullName evidence="9">1-deoxyxylulose-5-phosphate reductoisomerase</fullName>
    </alternativeName>
    <alternativeName>
        <fullName evidence="9">2-C-methyl-D-erythritol 4-phosphate synthase</fullName>
    </alternativeName>
</protein>
<organism evidence="13 14">
    <name type="scientific">Psychrobacter faecalis</name>
    <dbReference type="NCBI Taxonomy" id="180588"/>
    <lineage>
        <taxon>Bacteria</taxon>
        <taxon>Pseudomonadati</taxon>
        <taxon>Pseudomonadota</taxon>
        <taxon>Gammaproteobacteria</taxon>
        <taxon>Moraxellales</taxon>
        <taxon>Moraxellaceae</taxon>
        <taxon>Psychrobacter</taxon>
    </lineage>
</organism>
<dbReference type="Proteomes" id="UP001228171">
    <property type="component" value="Unassembled WGS sequence"/>
</dbReference>
<dbReference type="Pfam" id="PF02670">
    <property type="entry name" value="DXP_reductoisom"/>
    <property type="match status" value="1"/>
</dbReference>
<dbReference type="Gene3D" id="1.10.1740.10">
    <property type="match status" value="1"/>
</dbReference>
<feature type="binding site" evidence="9">
    <location>
        <position position="152"/>
    </location>
    <ligand>
        <name>Mn(2+)</name>
        <dbReference type="ChEBI" id="CHEBI:29035"/>
    </ligand>
</feature>
<dbReference type="PIRSF" id="PIRSF006205">
    <property type="entry name" value="Dxp_reductismrs"/>
    <property type="match status" value="1"/>
</dbReference>
<evidence type="ECO:0000256" key="9">
    <source>
        <dbReference type="HAMAP-Rule" id="MF_00183"/>
    </source>
</evidence>
<keyword evidence="14" id="KW-1185">Reference proteome</keyword>
<dbReference type="SUPFAM" id="SSF51735">
    <property type="entry name" value="NAD(P)-binding Rossmann-fold domains"/>
    <property type="match status" value="1"/>
</dbReference>
<evidence type="ECO:0000259" key="11">
    <source>
        <dbReference type="Pfam" id="PF08436"/>
    </source>
</evidence>
<feature type="binding site" evidence="9">
    <location>
        <position position="188"/>
    </location>
    <ligand>
        <name>1-deoxy-D-xylulose 5-phosphate</name>
        <dbReference type="ChEBI" id="CHEBI:57792"/>
    </ligand>
</feature>
<dbReference type="SUPFAM" id="SSF69055">
    <property type="entry name" value="1-deoxy-D-xylulose-5-phosphate reductoisomerase, C-terminal domain"/>
    <property type="match status" value="1"/>
</dbReference>
<dbReference type="Gene3D" id="3.40.50.720">
    <property type="entry name" value="NAD(P)-binding Rossmann-like Domain"/>
    <property type="match status" value="1"/>
</dbReference>